<organism evidence="1 2">
    <name type="scientific">Halobium salinum</name>
    <dbReference type="NCBI Taxonomy" id="1364940"/>
    <lineage>
        <taxon>Archaea</taxon>
        <taxon>Methanobacteriati</taxon>
        <taxon>Methanobacteriota</taxon>
        <taxon>Stenosarchaea group</taxon>
        <taxon>Halobacteria</taxon>
        <taxon>Halobacteriales</taxon>
        <taxon>Haloferacaceae</taxon>
        <taxon>Halobium</taxon>
    </lineage>
</organism>
<evidence type="ECO:0000313" key="1">
    <source>
        <dbReference type="EMBL" id="MFC4359156.1"/>
    </source>
</evidence>
<name>A0ABD5PE31_9EURY</name>
<accession>A0ABD5PE31</accession>
<dbReference type="InterPro" id="IPR055540">
    <property type="entry name" value="DUF7116"/>
</dbReference>
<sequence>MAPVTMPPVEEAKSIFTRLGYAVSGEGTELRAERKWRTVHVTAVDGETATSGTCPIADGGHTEDHLRCFVTWKTSTAALRDSLRSLRPGYEWAIIGVDDAGDYEVVRDEPIPA</sequence>
<dbReference type="RefSeq" id="WP_267622962.1">
    <property type="nucleotide sequence ID" value="NZ_JAODIW010000006.1"/>
</dbReference>
<reference evidence="1 2" key="1">
    <citation type="journal article" date="2019" name="Int. J. Syst. Evol. Microbiol.">
        <title>The Global Catalogue of Microorganisms (GCM) 10K type strain sequencing project: providing services to taxonomists for standard genome sequencing and annotation.</title>
        <authorList>
            <consortium name="The Broad Institute Genomics Platform"/>
            <consortium name="The Broad Institute Genome Sequencing Center for Infectious Disease"/>
            <person name="Wu L."/>
            <person name="Ma J."/>
        </authorList>
    </citation>
    <scope>NUCLEOTIDE SEQUENCE [LARGE SCALE GENOMIC DNA]</scope>
    <source>
        <strain evidence="1 2">CGMCC 1.12553</strain>
    </source>
</reference>
<dbReference type="Pfam" id="PF23429">
    <property type="entry name" value="DUF7116"/>
    <property type="match status" value="1"/>
</dbReference>
<keyword evidence="2" id="KW-1185">Reference proteome</keyword>
<comment type="caution">
    <text evidence="1">The sequence shown here is derived from an EMBL/GenBank/DDBJ whole genome shotgun (WGS) entry which is preliminary data.</text>
</comment>
<evidence type="ECO:0000313" key="2">
    <source>
        <dbReference type="Proteomes" id="UP001595921"/>
    </source>
</evidence>
<dbReference type="Proteomes" id="UP001595921">
    <property type="component" value="Unassembled WGS sequence"/>
</dbReference>
<protein>
    <submittedName>
        <fullName evidence="1">Uncharacterized protein</fullName>
    </submittedName>
</protein>
<dbReference type="AlphaFoldDB" id="A0ABD5PE31"/>
<proteinExistence type="predicted"/>
<gene>
    <name evidence="1" type="ORF">ACFO0N_14510</name>
</gene>
<dbReference type="EMBL" id="JBHSDS010000008">
    <property type="protein sequence ID" value="MFC4359156.1"/>
    <property type="molecule type" value="Genomic_DNA"/>
</dbReference>